<gene>
    <name evidence="2" type="ORF">DF3PB_20018</name>
</gene>
<dbReference type="InterPro" id="IPR025948">
    <property type="entry name" value="HTH-like_dom"/>
</dbReference>
<proteinExistence type="predicted"/>
<dbReference type="Pfam" id="PF13276">
    <property type="entry name" value="HTH_21"/>
    <property type="match status" value="1"/>
</dbReference>
<reference evidence="2" key="1">
    <citation type="submission" date="2018-07" db="EMBL/GenBank/DDBJ databases">
        <authorList>
            <person name="Quirk P.G."/>
            <person name="Krulwich T.A."/>
        </authorList>
    </citation>
    <scope>NUCLEOTIDE SEQUENCE</scope>
</reference>
<accession>A0A380TAW5</accession>
<protein>
    <recommendedName>
        <fullName evidence="1">HTH-like domain-containing protein</fullName>
    </recommendedName>
</protein>
<dbReference type="EMBL" id="UIDG01000112">
    <property type="protein sequence ID" value="SUS05548.1"/>
    <property type="molecule type" value="Genomic_DNA"/>
</dbReference>
<organism evidence="2">
    <name type="scientific">metagenome</name>
    <dbReference type="NCBI Taxonomy" id="256318"/>
    <lineage>
        <taxon>unclassified sequences</taxon>
        <taxon>metagenomes</taxon>
    </lineage>
</organism>
<dbReference type="AlphaFoldDB" id="A0A380TAW5"/>
<evidence type="ECO:0000313" key="2">
    <source>
        <dbReference type="EMBL" id="SUS05548.1"/>
    </source>
</evidence>
<evidence type="ECO:0000259" key="1">
    <source>
        <dbReference type="Pfam" id="PF13276"/>
    </source>
</evidence>
<name>A0A380TAW5_9ZZZZ</name>
<sequence>MGLPRFTFYDVPAIRTDDAEIVVRITVICEEFECYGYRRVCAELRHQGIVVNGKKSAA</sequence>
<feature type="domain" description="HTH-like" evidence="1">
    <location>
        <begin position="18"/>
        <end position="55"/>
    </location>
</feature>